<dbReference type="InterPro" id="IPR010626">
    <property type="entry name" value="DUF1217"/>
</dbReference>
<dbReference type="RefSeq" id="WP_044437557.1">
    <property type="nucleotide sequence ID" value="NZ_BJYZ01000085.1"/>
</dbReference>
<reference evidence="1 2" key="1">
    <citation type="submission" date="2019-07" db="EMBL/GenBank/DDBJ databases">
        <title>Whole genome shotgun sequence of Skermanella aerolata NBRC 106429.</title>
        <authorList>
            <person name="Hosoyama A."/>
            <person name="Uohara A."/>
            <person name="Ohji S."/>
            <person name="Ichikawa N."/>
        </authorList>
    </citation>
    <scope>NUCLEOTIDE SEQUENCE [LARGE SCALE GENOMIC DNA]</scope>
    <source>
        <strain evidence="1 2">NBRC 106429</strain>
    </source>
</reference>
<dbReference type="EMBL" id="BJYZ01000085">
    <property type="protein sequence ID" value="GEO43442.1"/>
    <property type="molecule type" value="Genomic_DNA"/>
</dbReference>
<comment type="caution">
    <text evidence="1">The sequence shown here is derived from an EMBL/GenBank/DDBJ whole genome shotgun (WGS) entry which is preliminary data.</text>
</comment>
<dbReference type="AlphaFoldDB" id="A0A512E431"/>
<dbReference type="Pfam" id="PF06748">
    <property type="entry name" value="DUF1217"/>
    <property type="match status" value="1"/>
</dbReference>
<protein>
    <recommendedName>
        <fullName evidence="3">Flagellar basal-body rod protein FlgF</fullName>
    </recommendedName>
</protein>
<sequence>MSNSIAFFKMPAIAAYQLAVKQGDAAVEKLAARKDVKAEVDYFRNNIQSVKSVEDLFKDRRMMKFILDATDLGKETDKMGFLKKVLTQKAEDSDALMNKLVDKRFKAAATLLQLGEKGLGQVQRESTKDDLAELYVKNKYNAGLATQNSGVPLAMYLKENASGVRSTYDILGDARLRHVVTTALGLPLELANQSVEAQAAAIEKRMKVSDLKDPKFVDKLAKRFLMASDTGSGTGGADQWKLNLFA</sequence>
<keyword evidence="2" id="KW-1185">Reference proteome</keyword>
<dbReference type="Gene3D" id="1.10.3700.10">
    <property type="entry name" value="AGR C 984p-like"/>
    <property type="match status" value="1"/>
</dbReference>
<evidence type="ECO:0000313" key="1">
    <source>
        <dbReference type="EMBL" id="GEO43442.1"/>
    </source>
</evidence>
<evidence type="ECO:0000313" key="2">
    <source>
        <dbReference type="Proteomes" id="UP000321523"/>
    </source>
</evidence>
<name>A0A512E431_9PROT</name>
<proteinExistence type="predicted"/>
<dbReference type="SUPFAM" id="SSF158837">
    <property type="entry name" value="AGR C 984p-like"/>
    <property type="match status" value="1"/>
</dbReference>
<dbReference type="InterPro" id="IPR023157">
    <property type="entry name" value="AGR-C-984p-like_sf"/>
</dbReference>
<organism evidence="1 2">
    <name type="scientific">Skermanella aerolata</name>
    <dbReference type="NCBI Taxonomy" id="393310"/>
    <lineage>
        <taxon>Bacteria</taxon>
        <taxon>Pseudomonadati</taxon>
        <taxon>Pseudomonadota</taxon>
        <taxon>Alphaproteobacteria</taxon>
        <taxon>Rhodospirillales</taxon>
        <taxon>Azospirillaceae</taxon>
        <taxon>Skermanella</taxon>
    </lineage>
</organism>
<evidence type="ECO:0008006" key="3">
    <source>
        <dbReference type="Google" id="ProtNLM"/>
    </source>
</evidence>
<accession>A0A512E431</accession>
<dbReference type="OrthoDB" id="7315599at2"/>
<gene>
    <name evidence="1" type="ORF">SAE02_75900</name>
</gene>
<dbReference type="Proteomes" id="UP000321523">
    <property type="component" value="Unassembled WGS sequence"/>
</dbReference>